<dbReference type="Proteomes" id="UP000276260">
    <property type="component" value="Unassembled WGS sequence"/>
</dbReference>
<keyword evidence="2" id="KW-1185">Reference proteome</keyword>
<evidence type="ECO:0000313" key="1">
    <source>
        <dbReference type="EMBL" id="RRJ24036.1"/>
    </source>
</evidence>
<accession>A0A3P3QRY8</accession>
<protein>
    <submittedName>
        <fullName evidence="1">Uncharacterized protein</fullName>
    </submittedName>
</protein>
<dbReference type="OrthoDB" id="5759974at2"/>
<dbReference type="RefSeq" id="WP_046518872.1">
    <property type="nucleotide sequence ID" value="NZ_LAVS01000005.1"/>
</dbReference>
<reference evidence="1 2" key="1">
    <citation type="submission" date="2018-11" db="EMBL/GenBank/DDBJ databases">
        <title>Draft genome analysis of Rheinheimera mesophila isolated from an industrial waste site.</title>
        <authorList>
            <person name="Yu Q."/>
            <person name="Qi Y."/>
            <person name="Zhang H."/>
            <person name="Lu Y."/>
            <person name="Pu J."/>
        </authorList>
    </citation>
    <scope>NUCLEOTIDE SEQUENCE [LARGE SCALE GENOMIC DNA]</scope>
    <source>
        <strain evidence="1 2">IITR13</strain>
    </source>
</reference>
<dbReference type="AlphaFoldDB" id="A0A3P3QRY8"/>
<dbReference type="EMBL" id="RRCF01000001">
    <property type="protein sequence ID" value="RRJ24036.1"/>
    <property type="molecule type" value="Genomic_DNA"/>
</dbReference>
<evidence type="ECO:0000313" key="2">
    <source>
        <dbReference type="Proteomes" id="UP000276260"/>
    </source>
</evidence>
<sequence length="349" mass="38436">MHKKVLVSLLLVLIALAAFWFWPEAETAVVAVDKPQPDAVAEPQQKAVVQTAAPVQMDQYQQQELQQSFSLLSQAYAAELSYPAYSRPLTPADHQLLNPNHFDTVALPLEGGASASLVLPKYRFTYPDAVEFKLVMHGLSAQQVKAELREQQSGKVLAQADLTAGADSAEWAHQFEARENWDGAMELVVLFEAQGKTQQLQTGLDYSDPVATITGIGSSSSRGPDLVIPVELEVKKAGMYRLRANLFTENKQPLAVLTAEEQLTEGSAKLELRAFKQVLQQQGGPYWLGTFVLELRSAMPGEANRYGDSKEPGFVVEAINFGQLSDEPFVLSDEEKQRLEFLQQMAGAK</sequence>
<proteinExistence type="predicted"/>
<gene>
    <name evidence="1" type="ORF">EIK76_08295</name>
</gene>
<organism evidence="1 2">
    <name type="scientific">Rheinheimera mesophila</name>
    <dbReference type="NCBI Taxonomy" id="1547515"/>
    <lineage>
        <taxon>Bacteria</taxon>
        <taxon>Pseudomonadati</taxon>
        <taxon>Pseudomonadota</taxon>
        <taxon>Gammaproteobacteria</taxon>
        <taxon>Chromatiales</taxon>
        <taxon>Chromatiaceae</taxon>
        <taxon>Rheinheimera</taxon>
    </lineage>
</organism>
<comment type="caution">
    <text evidence="1">The sequence shown here is derived from an EMBL/GenBank/DDBJ whole genome shotgun (WGS) entry which is preliminary data.</text>
</comment>
<name>A0A3P3QRY8_9GAMM</name>